<proteinExistence type="predicted"/>
<organism evidence="1 2">
    <name type="scientific">Trachymyrmex cornetzi</name>
    <dbReference type="NCBI Taxonomy" id="471704"/>
    <lineage>
        <taxon>Eukaryota</taxon>
        <taxon>Metazoa</taxon>
        <taxon>Ecdysozoa</taxon>
        <taxon>Arthropoda</taxon>
        <taxon>Hexapoda</taxon>
        <taxon>Insecta</taxon>
        <taxon>Pterygota</taxon>
        <taxon>Neoptera</taxon>
        <taxon>Endopterygota</taxon>
        <taxon>Hymenoptera</taxon>
        <taxon>Apocrita</taxon>
        <taxon>Aculeata</taxon>
        <taxon>Formicoidea</taxon>
        <taxon>Formicidae</taxon>
        <taxon>Myrmicinae</taxon>
        <taxon>Trachymyrmex</taxon>
    </lineage>
</organism>
<dbReference type="EMBL" id="KQ980765">
    <property type="protein sequence ID" value="KYN13394.1"/>
    <property type="molecule type" value="Genomic_DNA"/>
</dbReference>
<sequence>MEPALHEMGISGYLEEVRTGETQADMNGHVKTNVLSALQGKVIPVNSEHVRQSEDLLIISAVVLFFLLFFHDEARSTCLLKVLPRGIEIGMSVPPARTCSSKQQVTQQGAGYPMHTECCYQPSGKGIYYVI</sequence>
<gene>
    <name evidence="1" type="ORF">ALC57_14407</name>
</gene>
<keyword evidence="2" id="KW-1185">Reference proteome</keyword>
<accession>A0A195DLM6</accession>
<protein>
    <submittedName>
        <fullName evidence="1">Uncharacterized protein</fullName>
    </submittedName>
</protein>
<reference evidence="1 2" key="1">
    <citation type="submission" date="2015-09" db="EMBL/GenBank/DDBJ databases">
        <title>Trachymyrmex cornetzi WGS genome.</title>
        <authorList>
            <person name="Nygaard S."/>
            <person name="Hu H."/>
            <person name="Boomsma J."/>
            <person name="Zhang G."/>
        </authorList>
    </citation>
    <scope>NUCLEOTIDE SEQUENCE [LARGE SCALE GENOMIC DNA]</scope>
    <source>
        <strain evidence="1">Tcor2-1</strain>
        <tissue evidence="1">Whole body</tissue>
    </source>
</reference>
<dbReference type="AlphaFoldDB" id="A0A195DLM6"/>
<name>A0A195DLM6_9HYME</name>
<evidence type="ECO:0000313" key="2">
    <source>
        <dbReference type="Proteomes" id="UP000078492"/>
    </source>
</evidence>
<dbReference type="Proteomes" id="UP000078492">
    <property type="component" value="Unassembled WGS sequence"/>
</dbReference>
<evidence type="ECO:0000313" key="1">
    <source>
        <dbReference type="EMBL" id="KYN13394.1"/>
    </source>
</evidence>